<dbReference type="RefSeq" id="WP_345894140.1">
    <property type="nucleotide sequence ID" value="NZ_JAPAAF010000040.1"/>
</dbReference>
<keyword evidence="3" id="KW-0378">Hydrolase</keyword>
<name>A0AA42C8B4_9BACT</name>
<dbReference type="AlphaFoldDB" id="A0AA42C8B4"/>
<dbReference type="Gene3D" id="2.60.40.1180">
    <property type="entry name" value="Golgi alpha-mannosidase II"/>
    <property type="match status" value="1"/>
</dbReference>
<proteinExistence type="predicted"/>
<organism evidence="3 4">
    <name type="scientific">Gaoshiqia sediminis</name>
    <dbReference type="NCBI Taxonomy" id="2986998"/>
    <lineage>
        <taxon>Bacteria</taxon>
        <taxon>Pseudomonadati</taxon>
        <taxon>Bacteroidota</taxon>
        <taxon>Bacteroidia</taxon>
        <taxon>Marinilabiliales</taxon>
        <taxon>Prolixibacteraceae</taxon>
        <taxon>Gaoshiqia</taxon>
    </lineage>
</organism>
<evidence type="ECO:0000259" key="2">
    <source>
        <dbReference type="Pfam" id="PF22124"/>
    </source>
</evidence>
<evidence type="ECO:0000313" key="4">
    <source>
        <dbReference type="Proteomes" id="UP001163821"/>
    </source>
</evidence>
<dbReference type="Proteomes" id="UP001163821">
    <property type="component" value="Unassembled WGS sequence"/>
</dbReference>
<feature type="non-terminal residue" evidence="3">
    <location>
        <position position="1"/>
    </location>
</feature>
<accession>A0AA42C8B4</accession>
<dbReference type="GO" id="GO:0005975">
    <property type="term" value="P:carbohydrate metabolic process"/>
    <property type="evidence" value="ECO:0007669"/>
    <property type="project" value="InterPro"/>
</dbReference>
<dbReference type="SUPFAM" id="SSF48208">
    <property type="entry name" value="Six-hairpin glycosidases"/>
    <property type="match status" value="1"/>
</dbReference>
<feature type="domain" description="Alpha fucosidase A-like C-terminal" evidence="1">
    <location>
        <begin position="64"/>
        <end position="136"/>
    </location>
</feature>
<evidence type="ECO:0000259" key="1">
    <source>
        <dbReference type="Pfam" id="PF21307"/>
    </source>
</evidence>
<gene>
    <name evidence="3" type="ORF">N2K84_17405</name>
</gene>
<comment type="caution">
    <text evidence="3">The sequence shown here is derived from an EMBL/GenBank/DDBJ whole genome shotgun (WGS) entry which is preliminary data.</text>
</comment>
<dbReference type="Pfam" id="PF22124">
    <property type="entry name" value="Glyco_hydro_95_cat"/>
    <property type="match status" value="1"/>
</dbReference>
<keyword evidence="4" id="KW-1185">Reference proteome</keyword>
<dbReference type="GO" id="GO:0004560">
    <property type="term" value="F:alpha-L-fucosidase activity"/>
    <property type="evidence" value="ECO:0007669"/>
    <property type="project" value="TreeGrafter"/>
</dbReference>
<protein>
    <submittedName>
        <fullName evidence="3">Glycoside hydrolase family 95 protein</fullName>
    </submittedName>
</protein>
<feature type="domain" description="Glycosyl hydrolase family 95 catalytic" evidence="2">
    <location>
        <begin position="1"/>
        <end position="62"/>
    </location>
</feature>
<dbReference type="InterPro" id="IPR013780">
    <property type="entry name" value="Glyco_hydro_b"/>
</dbReference>
<dbReference type="InterPro" id="IPR008928">
    <property type="entry name" value="6-hairpin_glycosidase_sf"/>
</dbReference>
<dbReference type="InterPro" id="IPR054363">
    <property type="entry name" value="GH95_cat"/>
</dbReference>
<dbReference type="Pfam" id="PF21307">
    <property type="entry name" value="Glyco_hydro_95_C"/>
    <property type="match status" value="1"/>
</dbReference>
<dbReference type="PANTHER" id="PTHR31084">
    <property type="entry name" value="ALPHA-L-FUCOSIDASE 2"/>
    <property type="match status" value="1"/>
</dbReference>
<dbReference type="InterPro" id="IPR049053">
    <property type="entry name" value="AFCA-like_C"/>
</dbReference>
<dbReference type="EMBL" id="JAPAAF010000040">
    <property type="protein sequence ID" value="MCW0484519.1"/>
    <property type="molecule type" value="Genomic_DNA"/>
</dbReference>
<reference evidence="3" key="1">
    <citation type="submission" date="2022-10" db="EMBL/GenBank/DDBJ databases">
        <title>Gaoshiqiia sediminis gen. nov., sp. nov., isolated from coastal sediment.</title>
        <authorList>
            <person name="Yu W.X."/>
            <person name="Mu D.S."/>
            <person name="Du J.Z."/>
            <person name="Liang Y.Q."/>
        </authorList>
    </citation>
    <scope>NUCLEOTIDE SEQUENCE</scope>
    <source>
        <strain evidence="3">A06</strain>
    </source>
</reference>
<evidence type="ECO:0000313" key="3">
    <source>
        <dbReference type="EMBL" id="MCW0484519.1"/>
    </source>
</evidence>
<dbReference type="PANTHER" id="PTHR31084:SF0">
    <property type="entry name" value="ALPHA-L-FUCOSIDASE 2"/>
    <property type="match status" value="1"/>
</dbReference>
<sequence>VNFWARLLDGNHAMKLIKDQLTLVDPVNGGRNGGTYPNFFDAHPPFQIDGNFGCTAGIAEMLMQSHDGAIHLLPALPDEWEDGEITGLRAPGGFELSFTWKDGQVQKIEIKSTLGGNCRIRVPNEVVQAAGDGLVAATGTNPNPFYETAQVKRPLISEAAQLNTLDLKQTKVYDLPTEVGKTYTFVIK</sequence>